<dbReference type="Gene3D" id="1.20.58.1120">
    <property type="match status" value="1"/>
</dbReference>
<dbReference type="GO" id="GO:0031514">
    <property type="term" value="C:motile cilium"/>
    <property type="evidence" value="ECO:0007669"/>
    <property type="project" value="UniProtKB-ARBA"/>
</dbReference>
<keyword evidence="8" id="KW-0243">Dynein</keyword>
<dbReference type="Pfam" id="PF08385">
    <property type="entry name" value="DHC_N1"/>
    <property type="match status" value="1"/>
</dbReference>
<dbReference type="Gene3D" id="3.20.180.20">
    <property type="entry name" value="Dynein heavy chain, N-terminal domain 2"/>
    <property type="match status" value="1"/>
</dbReference>
<dbReference type="InterPro" id="IPR043157">
    <property type="entry name" value="Dynein_AAA1S"/>
</dbReference>
<dbReference type="Gene3D" id="1.10.8.710">
    <property type="match status" value="1"/>
</dbReference>
<comment type="similarity">
    <text evidence="2">Belongs to the dynein heavy chain family.</text>
</comment>
<sequence>MEGELKLPLIRQPSRRRTSINVAAMLGQPGRKSGILADPKLKAFRKLNHDDVTDEHRKIFSIVSYHFNMTEDEVENSSLCSPDGPNLLKGFEESKDSLLLFFYQKEKPFLIESSVGIEISLSLILTDGKSQGINGDCLYFLKCEKIPNLICGHLRARCSEEGSMAAVVNYLLKNVYMPTFSIGLDWTKNKLNAEENRNACLDSFKHFIEYIEATEENYKHIVKFQDNGRIDISGVKTFEDCQKFAIFDEKVLLVEQLMADWIRVIQEVIAESGQIRMEADNVGPLHELRYWQYILCRLSSVADFVQSDKFNTVIKILTAAQSRILKLWAEQDRTLTNKINEARDNVKYLQQLEKICQKFYENDMAVICKSIPLLISQVQMVHAISRFYHTPEHMTSFFTKVTNQIVVVCKNYITESGKFDLWSLPRQVAMNRMKKCIKLFKEYKKNLEEVRKGVSSEIRKRNFEFFQVPVLGTFHSFCKRLIAICEMFDTIDELSVLYKCHAEGIEVHTSKLSSIVNGIKGKTYDLLDHRKMDFINDYREFKNQIAELKENLQQYINNQFLNIKDVHHSILSLKRFQDLQISGLDTTSQYVHLFKFFEQEMDTIKRIYNSKGAIKKPIKAPFAGKISWARVLFKRIETPMELLKVLRRLKMPLVELLHKFKRAISKIPPIFEPLISPVVRRVECALRPGVTYLQWLSTNIDDYIINVKKSIENLEFVIYKASGTNDARLNSLLDSIGNVFLFKLPSKSCDPEDFVSYVEGICKTGEETLFFKCLCFDKIVDELLSFLLEEGKMAYTESLNIDLYGGNLEAQKQTTVKQTGSGDWINFDVESERFLEHYEILLAKALGKCAKNSLDALYSIFRFSGRIKPIIRQKEDSKMNGAQALFLTYLVVQDDTVTIDPSMVSLQISLNDGVSAIQKTIDNVSLKREKEIDAKRPPKPLQLGEIRITFHRRVLDLADTQRLLAVLDTAAKSIQPEISKVYKIFLEFKDVWAQDKEKRIQDFMEKNPFRDVYELKRKLEYYKNLEKEISELPFSYTIAGIELRTNIMKENLLKEVHRWFTSYGNSINRKYLNKVIEISDFMDDKKKIINLPVKELSDVQRAMNCFETVQENYIDIDMELEPIKDAYALLLKFNFPVDLDEVEKAKSLSNALDSLLKKARQVANELADDQYEYLAMLKQFVETFKVDVVEFNDDYQEAGPMVAGITPEEASKRVDMFADRLDKLYSRYESYRNGEELFALPISEYPTLTQTKKDMVLLQKLFALFNQVMKKITSYYELSWKDVDVQDICIAAEKEKEIEAKLNQIFADWAVENLYFSHFKNRGELLLKGTEAGETTVKLEDGLMTLGSLLSNRYSAAMKDVILKWLHYLTTATEVIENWLIVQNLWVYLEAVFVGGDIAKQLPKATERFAIIDSTWVKLMERAREKVNVIKCCWVKMKNHSKNITLSRVEELEACQKSLVGYLESKRRIFPRFFFISDPALLEILGQASDSHTIQAHLLGVFENVFKVKFDPDDYNKITAVISKEGDEINPGLDRPVRAEGNVELWLGDLLVVQQMSLNTVIKDAFRSLNEDDFDLITFIDKYIAQVALLGIQIIWTRDGEEALTYARASKKIMSFTNKKFGEILRKLIAQTTLDLSKFVRVKYETLITIHVHQKDIFDDLVRMKIKTPTDFEWLKQARFYYFLDEGMCLVKITDVDFIYQNEFLGCTDRLVITPLTDRCYITLAQALGMSMGGAPAGPAGTGLGRIYKGLAQSGSWGCFDEFNRIELPVLSVAAQQISIVLSARKEKQEEFVFSDGDILGLNPEFGLFITMNPGYAGRQELPENLKVMFRSVAMMVPDRQIIMRVKLASCGFQENSILARKFFVLYKLCEEQLTKQVHYDFGLRNILSVLRTLGAQKRSRPEESESSIVMSVLSSMNLSKLVDEDEPLFESLINDLFPGITKEAVEYEELQVAIARQVKAANLINHPPWNLKVIQLYETQMVRHGMMALGPSGAGKTCCIRILMRAMTDCGAPHKEMRMNPKAITASQMFGRLDVATNDWTDGIFSTLWRRTLKAKKDEHIWLILDGPVDAIWIENLNSVLDDNKTLTLANGDRIPMSPTCKIIFEPHNIDNASPATVSRNGMVYMSSSGLLWEPILEGWLSLRSPAEATILRGLFGKVFAPLCQYVLLSLIPKMELLECNYIKQAMDLLDGLLPTDSDISNVHYERIFIFALMWSFGALLELEDRSKMEAFLVKHKPKLDLPKRVPAAKETIFEYLVDSEGNWLHWSNRVEEYIYPTDSVPTFSSILVPNVDNVRTNFLIDTIAKQQKSVLLIGEQGTAKTVMIKGYLNSADPEEYTWKNLSFSSATTPEMFQRAVESIIEKKVGTTYGPPGGKKMTIFIDDINMPEINEWGDQVTNEIVRQLMENKGFYSLDKPGDFTTIVDIRFVAAMIQPGGGRNDIPSRLKRQFSVFNCTLPAAASIDKIFGIIGSGYFCVERFSEEIVEFISYFVPATRILWQDTKVKMLPTPAKFHYIFNLRDLSRIWEGMLKVERNECATKQDLLALWKHECTRVIADRTRTFVLKTFVPRPSSH</sequence>
<dbReference type="Pfam" id="PF17852">
    <property type="entry name" value="Dynein_AAA_lid"/>
    <property type="match status" value="1"/>
</dbReference>
<dbReference type="FunFam" id="3.40.50.300:FF:001221">
    <property type="entry name" value="Axonemal dynein heavy chain 8"/>
    <property type="match status" value="1"/>
</dbReference>
<evidence type="ECO:0000256" key="5">
    <source>
        <dbReference type="ARBA" id="ARBA00022737"/>
    </source>
</evidence>
<evidence type="ECO:0000256" key="2">
    <source>
        <dbReference type="ARBA" id="ARBA00008887"/>
    </source>
</evidence>
<dbReference type="FunFam" id="1.20.140.100:FF:000003">
    <property type="entry name" value="Dynein, axonemal, heavy chain 5"/>
    <property type="match status" value="1"/>
</dbReference>
<proteinExistence type="inferred from homology"/>
<feature type="domain" description="Dynein heavy chain hydrolytic ATP-binding dynein motor region" evidence="17">
    <location>
        <begin position="1700"/>
        <end position="1743"/>
    </location>
</feature>
<evidence type="ECO:0000259" key="16">
    <source>
        <dbReference type="Pfam" id="PF08393"/>
    </source>
</evidence>
<feature type="domain" description="Dynein heavy chain AAA 5 extension" evidence="18">
    <location>
        <begin position="2153"/>
        <end position="2270"/>
    </location>
</feature>
<evidence type="ECO:0000256" key="13">
    <source>
        <dbReference type="ARBA" id="ARBA00023273"/>
    </source>
</evidence>
<dbReference type="Gene3D" id="1.10.472.130">
    <property type="match status" value="1"/>
</dbReference>
<evidence type="ECO:0000313" key="20">
    <source>
        <dbReference type="EMBL" id="KAF8767989.1"/>
    </source>
</evidence>
<evidence type="ECO:0000256" key="8">
    <source>
        <dbReference type="ARBA" id="ARBA00023017"/>
    </source>
</evidence>
<dbReference type="PANTHER" id="PTHR46532">
    <property type="entry name" value="MALE FERTILITY FACTOR KL5"/>
    <property type="match status" value="1"/>
</dbReference>
<evidence type="ECO:0000256" key="9">
    <source>
        <dbReference type="ARBA" id="ARBA00023054"/>
    </source>
</evidence>
<dbReference type="Pfam" id="PF12775">
    <property type="entry name" value="AAA_7"/>
    <property type="match status" value="1"/>
</dbReference>
<feature type="coiled-coil region" evidence="14">
    <location>
        <begin position="531"/>
        <end position="558"/>
    </location>
</feature>
<dbReference type="Pfam" id="PF17857">
    <property type="entry name" value="AAA_lid_1"/>
    <property type="match status" value="1"/>
</dbReference>
<dbReference type="GO" id="GO:0005524">
    <property type="term" value="F:ATP binding"/>
    <property type="evidence" value="ECO:0007669"/>
    <property type="project" value="UniProtKB-KW"/>
</dbReference>
<feature type="domain" description="Dynein heavy chain 3 AAA+ lid" evidence="19">
    <location>
        <begin position="2497"/>
        <end position="2558"/>
    </location>
</feature>
<feature type="domain" description="Dynein heavy chain hydrolytic ATP-binding dynein motor region" evidence="17">
    <location>
        <begin position="1744"/>
        <end position="1998"/>
    </location>
</feature>
<organism evidence="20 21">
    <name type="scientific">Argiope bruennichi</name>
    <name type="common">Wasp spider</name>
    <name type="synonym">Aranea bruennichi</name>
    <dbReference type="NCBI Taxonomy" id="94029"/>
    <lineage>
        <taxon>Eukaryota</taxon>
        <taxon>Metazoa</taxon>
        <taxon>Ecdysozoa</taxon>
        <taxon>Arthropoda</taxon>
        <taxon>Chelicerata</taxon>
        <taxon>Arachnida</taxon>
        <taxon>Araneae</taxon>
        <taxon>Araneomorphae</taxon>
        <taxon>Entelegynae</taxon>
        <taxon>Araneoidea</taxon>
        <taxon>Araneidae</taxon>
        <taxon>Argiope</taxon>
    </lineage>
</organism>
<dbReference type="SUPFAM" id="SSF52540">
    <property type="entry name" value="P-loop containing nucleoside triphosphate hydrolases"/>
    <property type="match status" value="3"/>
</dbReference>
<dbReference type="InterPro" id="IPR026983">
    <property type="entry name" value="DHC"/>
</dbReference>
<dbReference type="InterPro" id="IPR042222">
    <property type="entry name" value="Dynein_2_N"/>
</dbReference>
<evidence type="ECO:0000259" key="19">
    <source>
        <dbReference type="Pfam" id="PF17857"/>
    </source>
</evidence>
<keyword evidence="7" id="KW-0067">ATP-binding</keyword>
<dbReference type="FunFam" id="3.40.50.300:FF:000543">
    <property type="entry name" value="Dynein axonemal heavy chain 5"/>
    <property type="match status" value="1"/>
</dbReference>
<dbReference type="InterPro" id="IPR041466">
    <property type="entry name" value="Dynein_AAA5_ext"/>
</dbReference>
<dbReference type="GO" id="GO:0051959">
    <property type="term" value="F:dynein light intermediate chain binding"/>
    <property type="evidence" value="ECO:0007669"/>
    <property type="project" value="InterPro"/>
</dbReference>
<dbReference type="PANTHER" id="PTHR46532:SF11">
    <property type="entry name" value="DYNEIN AXONEMAL HEAVY CHAIN 12"/>
    <property type="match status" value="1"/>
</dbReference>
<dbReference type="InterPro" id="IPR035699">
    <property type="entry name" value="AAA_6"/>
</dbReference>
<keyword evidence="11" id="KW-0505">Motor protein</keyword>
<dbReference type="Pfam" id="PF12774">
    <property type="entry name" value="AAA_6"/>
    <property type="match status" value="2"/>
</dbReference>
<keyword evidence="21" id="KW-1185">Reference proteome</keyword>
<evidence type="ECO:0000256" key="12">
    <source>
        <dbReference type="ARBA" id="ARBA00023212"/>
    </source>
</evidence>
<feature type="domain" description="Dynein heavy chain linker" evidence="16">
    <location>
        <begin position="1285"/>
        <end position="1565"/>
    </location>
</feature>
<evidence type="ECO:0000256" key="10">
    <source>
        <dbReference type="ARBA" id="ARBA00023069"/>
    </source>
</evidence>
<name>A0A8T0E849_ARGBR</name>
<feature type="domain" description="Dynein heavy chain tail" evidence="15">
    <location>
        <begin position="254"/>
        <end position="644"/>
    </location>
</feature>
<evidence type="ECO:0000256" key="6">
    <source>
        <dbReference type="ARBA" id="ARBA00022741"/>
    </source>
</evidence>
<evidence type="ECO:0000256" key="11">
    <source>
        <dbReference type="ARBA" id="ARBA00023175"/>
    </source>
</evidence>
<protein>
    <submittedName>
        <fullName evidence="20">Dynein heavy chain 8 like protein</fullName>
    </submittedName>
</protein>
<dbReference type="InterPro" id="IPR027417">
    <property type="entry name" value="P-loop_NTPase"/>
</dbReference>
<keyword evidence="6" id="KW-0547">Nucleotide-binding</keyword>
<dbReference type="GO" id="GO:0007018">
    <property type="term" value="P:microtubule-based movement"/>
    <property type="evidence" value="ECO:0007669"/>
    <property type="project" value="InterPro"/>
</dbReference>
<evidence type="ECO:0000259" key="17">
    <source>
        <dbReference type="Pfam" id="PF12774"/>
    </source>
</evidence>
<keyword evidence="10" id="KW-0969">Cilium</keyword>
<evidence type="ECO:0000256" key="14">
    <source>
        <dbReference type="SAM" id="Coils"/>
    </source>
</evidence>
<evidence type="ECO:0000256" key="3">
    <source>
        <dbReference type="ARBA" id="ARBA00022490"/>
    </source>
</evidence>
<dbReference type="FunFam" id="3.20.180.20:FF:000001">
    <property type="entry name" value="Dynein axonemal heavy chain 5"/>
    <property type="match status" value="1"/>
</dbReference>
<dbReference type="InterPro" id="IPR042228">
    <property type="entry name" value="Dynein_linker_3"/>
</dbReference>
<dbReference type="GO" id="GO:0045505">
    <property type="term" value="F:dynein intermediate chain binding"/>
    <property type="evidence" value="ECO:0007669"/>
    <property type="project" value="InterPro"/>
</dbReference>
<keyword evidence="3" id="KW-0963">Cytoplasm</keyword>
<keyword evidence="4" id="KW-0493">Microtubule</keyword>
<gene>
    <name evidence="20" type="ORF">HNY73_020856</name>
</gene>
<keyword evidence="12" id="KW-0206">Cytoskeleton</keyword>
<dbReference type="InterPro" id="IPR041589">
    <property type="entry name" value="DNAH3_AAA_lid_1"/>
</dbReference>
<dbReference type="GO" id="GO:0005874">
    <property type="term" value="C:microtubule"/>
    <property type="evidence" value="ECO:0007669"/>
    <property type="project" value="UniProtKB-KW"/>
</dbReference>
<dbReference type="Pfam" id="PF08393">
    <property type="entry name" value="DHC_N2"/>
    <property type="match status" value="1"/>
</dbReference>
<dbReference type="EMBL" id="JABXBU010002230">
    <property type="protein sequence ID" value="KAF8767989.1"/>
    <property type="molecule type" value="Genomic_DNA"/>
</dbReference>
<dbReference type="InterPro" id="IPR013594">
    <property type="entry name" value="Dynein_heavy_tail"/>
</dbReference>
<dbReference type="Gene3D" id="3.40.50.300">
    <property type="entry name" value="P-loop containing nucleotide triphosphate hydrolases"/>
    <property type="match status" value="4"/>
</dbReference>
<dbReference type="Gene3D" id="1.20.920.30">
    <property type="match status" value="1"/>
</dbReference>
<accession>A0A8T0E849</accession>
<reference evidence="20" key="1">
    <citation type="journal article" date="2020" name="bioRxiv">
        <title>Chromosome-level reference genome of the European wasp spider Argiope bruennichi: a resource for studies on range expansion and evolutionary adaptation.</title>
        <authorList>
            <person name="Sheffer M.M."/>
            <person name="Hoppe A."/>
            <person name="Krehenwinkel H."/>
            <person name="Uhl G."/>
            <person name="Kuss A.W."/>
            <person name="Jensen L."/>
            <person name="Jensen C."/>
            <person name="Gillespie R.G."/>
            <person name="Hoff K.J."/>
            <person name="Prost S."/>
        </authorList>
    </citation>
    <scope>NUCLEOTIDE SEQUENCE</scope>
</reference>
<evidence type="ECO:0000259" key="18">
    <source>
        <dbReference type="Pfam" id="PF17852"/>
    </source>
</evidence>
<comment type="subcellular location">
    <subcellularLocation>
        <location evidence="1">Cytoplasm</location>
        <location evidence="1">Cytoskeleton</location>
        <location evidence="1">Cilium axoneme</location>
    </subcellularLocation>
</comment>
<comment type="caution">
    <text evidence="20">The sequence shown here is derived from an EMBL/GenBank/DDBJ whole genome shotgun (WGS) entry which is preliminary data.</text>
</comment>
<keyword evidence="9 14" id="KW-0175">Coiled coil</keyword>
<evidence type="ECO:0000256" key="7">
    <source>
        <dbReference type="ARBA" id="ARBA00022840"/>
    </source>
</evidence>
<dbReference type="FunFam" id="1.10.8.710:FF:000003">
    <property type="entry name" value="Dynein axonemal heavy chain 5"/>
    <property type="match status" value="1"/>
</dbReference>
<keyword evidence="13" id="KW-0966">Cell projection</keyword>
<evidence type="ECO:0000256" key="1">
    <source>
        <dbReference type="ARBA" id="ARBA00004430"/>
    </source>
</evidence>
<evidence type="ECO:0000256" key="4">
    <source>
        <dbReference type="ARBA" id="ARBA00022701"/>
    </source>
</evidence>
<keyword evidence="5" id="KW-0677">Repeat</keyword>
<dbReference type="Proteomes" id="UP000807504">
    <property type="component" value="Unassembled WGS sequence"/>
</dbReference>
<evidence type="ECO:0000259" key="15">
    <source>
        <dbReference type="Pfam" id="PF08385"/>
    </source>
</evidence>
<dbReference type="Gene3D" id="1.20.140.100">
    <property type="entry name" value="Dynein heavy chain, N-terminal domain 2"/>
    <property type="match status" value="1"/>
</dbReference>
<evidence type="ECO:0000313" key="21">
    <source>
        <dbReference type="Proteomes" id="UP000807504"/>
    </source>
</evidence>
<dbReference type="InterPro" id="IPR013602">
    <property type="entry name" value="Dynein_heavy_linker"/>
</dbReference>
<dbReference type="GO" id="GO:0005858">
    <property type="term" value="C:axonemal dynein complex"/>
    <property type="evidence" value="ECO:0007669"/>
    <property type="project" value="TreeGrafter"/>
</dbReference>
<dbReference type="FunFam" id="1.20.58.1120:FF:000004">
    <property type="entry name" value="Dynein axonemal heavy chain 5"/>
    <property type="match status" value="1"/>
</dbReference>
<reference evidence="20" key="2">
    <citation type="submission" date="2020-06" db="EMBL/GenBank/DDBJ databases">
        <authorList>
            <person name="Sheffer M."/>
        </authorList>
    </citation>
    <scope>NUCLEOTIDE SEQUENCE</scope>
</reference>